<keyword evidence="2" id="KW-1185">Reference proteome</keyword>
<organism evidence="1 2">
    <name type="scientific">Ilumatobacter coccineus (strain NBRC 103263 / KCTC 29153 / YM16-304)</name>
    <dbReference type="NCBI Taxonomy" id="1313172"/>
    <lineage>
        <taxon>Bacteria</taxon>
        <taxon>Bacillati</taxon>
        <taxon>Actinomycetota</taxon>
        <taxon>Acidimicrobiia</taxon>
        <taxon>Acidimicrobiales</taxon>
        <taxon>Ilumatobacteraceae</taxon>
        <taxon>Ilumatobacter</taxon>
    </lineage>
</organism>
<dbReference type="InterPro" id="IPR023198">
    <property type="entry name" value="PGP-like_dom2"/>
</dbReference>
<proteinExistence type="predicted"/>
<dbReference type="AlphaFoldDB" id="A0A6C7EGA9"/>
<protein>
    <submittedName>
        <fullName evidence="1">Putative hydrolase</fullName>
    </submittedName>
</protein>
<dbReference type="InterPro" id="IPR023214">
    <property type="entry name" value="HAD_sf"/>
</dbReference>
<dbReference type="RefSeq" id="WP_015443272.1">
    <property type="nucleotide sequence ID" value="NC_020520.1"/>
</dbReference>
<dbReference type="PANTHER" id="PTHR18901:SF38">
    <property type="entry name" value="PSEUDOURIDINE-5'-PHOSPHATASE"/>
    <property type="match status" value="1"/>
</dbReference>
<evidence type="ECO:0000313" key="1">
    <source>
        <dbReference type="EMBL" id="BAN04025.1"/>
    </source>
</evidence>
<dbReference type="SFLD" id="SFLDS00003">
    <property type="entry name" value="Haloacid_Dehalogenase"/>
    <property type="match status" value="1"/>
</dbReference>
<dbReference type="EMBL" id="AP012057">
    <property type="protein sequence ID" value="BAN04025.1"/>
    <property type="molecule type" value="Genomic_DNA"/>
</dbReference>
<dbReference type="SUPFAM" id="SSF56784">
    <property type="entry name" value="HAD-like"/>
    <property type="match status" value="1"/>
</dbReference>
<dbReference type="InterPro" id="IPR036412">
    <property type="entry name" value="HAD-like_sf"/>
</dbReference>
<dbReference type="KEGG" id="aym:YM304_37110"/>
<name>A0A6C7EGA9_ILUCY</name>
<dbReference type="Pfam" id="PF00702">
    <property type="entry name" value="Hydrolase"/>
    <property type="match status" value="1"/>
</dbReference>
<gene>
    <name evidence="1" type="ORF">YM304_37110</name>
</gene>
<dbReference type="GO" id="GO:0016787">
    <property type="term" value="F:hydrolase activity"/>
    <property type="evidence" value="ECO:0007669"/>
    <property type="project" value="UniProtKB-KW"/>
</dbReference>
<dbReference type="NCBIfam" id="TIGR01509">
    <property type="entry name" value="HAD-SF-IA-v3"/>
    <property type="match status" value="1"/>
</dbReference>
<evidence type="ECO:0000313" key="2">
    <source>
        <dbReference type="Proteomes" id="UP000011863"/>
    </source>
</evidence>
<reference evidence="1 2" key="1">
    <citation type="journal article" date="2013" name="Int. J. Syst. Evol. Microbiol.">
        <title>Ilumatobacter nonamiense sp. nov. and Ilumatobacter coccineum sp. nov., isolated from seashore sand.</title>
        <authorList>
            <person name="Matsumoto A."/>
            <person name="Kasai H."/>
            <person name="Matsuo Y."/>
            <person name="Shizuri Y."/>
            <person name="Ichikawa N."/>
            <person name="Fujita N."/>
            <person name="Omura S."/>
            <person name="Takahashi Y."/>
        </authorList>
    </citation>
    <scope>NUCLEOTIDE SEQUENCE [LARGE SCALE GENOMIC DNA]</scope>
    <source>
        <strain evidence="2">NBRC 103263 / KCTC 29153 / YM16-304</strain>
    </source>
</reference>
<dbReference type="Proteomes" id="UP000011863">
    <property type="component" value="Chromosome"/>
</dbReference>
<keyword evidence="1" id="KW-0378">Hydrolase</keyword>
<dbReference type="Gene3D" id="3.40.50.1000">
    <property type="entry name" value="HAD superfamily/HAD-like"/>
    <property type="match status" value="1"/>
</dbReference>
<dbReference type="InterPro" id="IPR006439">
    <property type="entry name" value="HAD-SF_hydro_IA"/>
</dbReference>
<sequence length="215" mass="22489">MTAPQALLVDMDGTIVDSEPYWIETEGELVAEFGGTWTADDAHSVVGFALIDAAVELRDRGGVDLEPEAIVARLLDRVIERCGEHLPWRPGARDLLIEARDAGVPCVLVTMSWRRFADAVIDAAPDGVFVGSVTGDEVVNGKPAPDPYLAGAALLGLDPSECVAIEDSPTGVASALAAGCRTLAVPHVVDVEPQAGVTIWPDGLVGRTLADLATV</sequence>
<accession>A0A6C7EGA9</accession>
<dbReference type="CDD" id="cd07505">
    <property type="entry name" value="HAD_BPGM-like"/>
    <property type="match status" value="1"/>
</dbReference>
<dbReference type="SFLD" id="SFLDG01129">
    <property type="entry name" value="C1.5:_HAD__Beta-PGM__Phosphata"/>
    <property type="match status" value="1"/>
</dbReference>
<dbReference type="PANTHER" id="PTHR18901">
    <property type="entry name" value="2-DEOXYGLUCOSE-6-PHOSPHATE PHOSPHATASE 2"/>
    <property type="match status" value="1"/>
</dbReference>
<dbReference type="Gene3D" id="1.10.150.240">
    <property type="entry name" value="Putative phosphatase, domain 2"/>
    <property type="match status" value="1"/>
</dbReference>